<dbReference type="InterPro" id="IPR052513">
    <property type="entry name" value="Thioester_dehydratase-like"/>
</dbReference>
<organism evidence="3">
    <name type="scientific">marine metagenome</name>
    <dbReference type="NCBI Taxonomy" id="408172"/>
    <lineage>
        <taxon>unclassified sequences</taxon>
        <taxon>metagenomes</taxon>
        <taxon>ecological metagenomes</taxon>
    </lineage>
</organism>
<feature type="domain" description="ChsH2 C-terminal OB-fold" evidence="1">
    <location>
        <begin position="56"/>
        <end position="121"/>
    </location>
</feature>
<feature type="non-terminal residue" evidence="3">
    <location>
        <position position="1"/>
    </location>
</feature>
<dbReference type="InterPro" id="IPR022002">
    <property type="entry name" value="ChsH2_Znr"/>
</dbReference>
<dbReference type="Gene3D" id="6.10.30.10">
    <property type="match status" value="1"/>
</dbReference>
<feature type="domain" description="ChsH2 rubredoxin-like zinc ribbon" evidence="2">
    <location>
        <begin position="19"/>
        <end position="55"/>
    </location>
</feature>
<dbReference type="PANTHER" id="PTHR34075">
    <property type="entry name" value="BLR3430 PROTEIN"/>
    <property type="match status" value="1"/>
</dbReference>
<sequence>VTSAQFPLPVPNLDNQEFFDRCREHQLVLRRCRSCALFSHPPRPNCPNCTSDNLEWVNSEGRGTVYTFTITRQPVSRAFEGRLPWAVVDVELEEGVHLISNLVDCDPEEIEIGMAVEVVFEEVNAEITLPKFKRVS</sequence>
<dbReference type="AlphaFoldDB" id="A0A382T331"/>
<evidence type="ECO:0000259" key="2">
    <source>
        <dbReference type="Pfam" id="PF12172"/>
    </source>
</evidence>
<evidence type="ECO:0000259" key="1">
    <source>
        <dbReference type="Pfam" id="PF01796"/>
    </source>
</evidence>
<evidence type="ECO:0000313" key="3">
    <source>
        <dbReference type="EMBL" id="SVD16165.1"/>
    </source>
</evidence>
<dbReference type="EMBL" id="UINC01133308">
    <property type="protein sequence ID" value="SVD16165.1"/>
    <property type="molecule type" value="Genomic_DNA"/>
</dbReference>
<protein>
    <recommendedName>
        <fullName evidence="4">DUF35 domain-containing protein</fullName>
    </recommendedName>
</protein>
<accession>A0A382T331</accession>
<dbReference type="Pfam" id="PF01796">
    <property type="entry name" value="OB_ChsH2_C"/>
    <property type="match status" value="1"/>
</dbReference>
<dbReference type="SUPFAM" id="SSF50249">
    <property type="entry name" value="Nucleic acid-binding proteins"/>
    <property type="match status" value="1"/>
</dbReference>
<dbReference type="InterPro" id="IPR012340">
    <property type="entry name" value="NA-bd_OB-fold"/>
</dbReference>
<dbReference type="InterPro" id="IPR002878">
    <property type="entry name" value="ChsH2_C"/>
</dbReference>
<proteinExistence type="predicted"/>
<gene>
    <name evidence="3" type="ORF">METZ01_LOCUS369019</name>
</gene>
<dbReference type="Pfam" id="PF12172">
    <property type="entry name" value="zf-ChsH2"/>
    <property type="match status" value="1"/>
</dbReference>
<evidence type="ECO:0008006" key="4">
    <source>
        <dbReference type="Google" id="ProtNLM"/>
    </source>
</evidence>
<name>A0A382T331_9ZZZZ</name>
<dbReference type="PANTHER" id="PTHR34075:SF5">
    <property type="entry name" value="BLR3430 PROTEIN"/>
    <property type="match status" value="1"/>
</dbReference>
<reference evidence="3" key="1">
    <citation type="submission" date="2018-05" db="EMBL/GenBank/DDBJ databases">
        <authorList>
            <person name="Lanie J.A."/>
            <person name="Ng W.-L."/>
            <person name="Kazmierczak K.M."/>
            <person name="Andrzejewski T.M."/>
            <person name="Davidsen T.M."/>
            <person name="Wayne K.J."/>
            <person name="Tettelin H."/>
            <person name="Glass J.I."/>
            <person name="Rusch D."/>
            <person name="Podicherti R."/>
            <person name="Tsui H.-C.T."/>
            <person name="Winkler M.E."/>
        </authorList>
    </citation>
    <scope>NUCLEOTIDE SEQUENCE</scope>
</reference>